<evidence type="ECO:0000259" key="12">
    <source>
        <dbReference type="PROSITE" id="PS51462"/>
    </source>
</evidence>
<dbReference type="SUPFAM" id="SSF52058">
    <property type="entry name" value="L domain-like"/>
    <property type="match status" value="1"/>
</dbReference>
<dbReference type="PROSITE" id="PS00893">
    <property type="entry name" value="NUDIX_BOX"/>
    <property type="match status" value="1"/>
</dbReference>
<dbReference type="GO" id="GO:0030145">
    <property type="term" value="F:manganese ion binding"/>
    <property type="evidence" value="ECO:0007669"/>
    <property type="project" value="InterPro"/>
</dbReference>
<proteinExistence type="inferred from homology"/>
<dbReference type="Proteomes" id="UP000218231">
    <property type="component" value="Unassembled WGS sequence"/>
</dbReference>
<feature type="region of interest" description="Disordered" evidence="11">
    <location>
        <begin position="920"/>
        <end position="1026"/>
    </location>
</feature>
<dbReference type="OrthoDB" id="18996at2759"/>
<feature type="compositionally biased region" description="Basic and acidic residues" evidence="11">
    <location>
        <begin position="1006"/>
        <end position="1017"/>
    </location>
</feature>
<comment type="caution">
    <text evidence="13">The sequence shown here is derived from an EMBL/GenBank/DDBJ whole genome shotgun (WGS) entry which is preliminary data.</text>
</comment>
<dbReference type="GO" id="GO:0140933">
    <property type="term" value="F:5'-(N(7)-methylguanosine 5'-triphospho)-[mRNA] hydrolase activity"/>
    <property type="evidence" value="ECO:0007669"/>
    <property type="project" value="UniProtKB-EC"/>
</dbReference>
<feature type="domain" description="Nudix hydrolase" evidence="12">
    <location>
        <begin position="611"/>
        <end position="750"/>
    </location>
</feature>
<comment type="cofactor">
    <cofactor evidence="1">
        <name>Mn(2+)</name>
        <dbReference type="ChEBI" id="CHEBI:29035"/>
    </cofactor>
</comment>
<dbReference type="InterPro" id="IPR036189">
    <property type="entry name" value="DCP2_BoxA_sf"/>
</dbReference>
<dbReference type="GO" id="GO:0000932">
    <property type="term" value="C:P-body"/>
    <property type="evidence" value="ECO:0007669"/>
    <property type="project" value="TreeGrafter"/>
</dbReference>
<sequence>MGDFPQKSNEEVISLGYVGNGRLRGFVKNKREICDIRMPNDMGRFHLGTVFNCFVSDSFEERQTLDAVKVKIIDETDDESQHIVKIKGNELFIRSKVMVSKELFEKSVMWTEAFGFLRYVQNLDGAKFAEQELYDGWIHYVALDGSRDRSVLGNFIVDSLEQPTVKKGPADVMALKQQMLSELEVAEIRKLFEKPQFGDGNNLDNKKQKCVDDCEKERQPDPSFGRTSFSNLSSDQCSTSLNCQNSNNRRRPGQVEMSGSIKLKYETKKDIAERILKEKGCYIPCLMLEVSTFGSPYNVAWTQHLGTIYVVNPIVRATQKKIEAGLWFSGKLIVSKSFNVNDKKMANEPIIDSIMELTYVSYQIDVLPNEITITMPITVREDTSHDNMVFCNVLGYLRLPKDFMADNKYYNNRLIVQFAICKPGNYWTDWQLKPRVLRWMREGEVFKLKMSDDPSEQQPERIRKLLESLSSAQKITQKKTPSDPTQPTTPSSHTTKSASRQKENSLTPNKTPTSRRSQGSSVAARINQQQNVMPSETVTSESATRRTKQNSISRSVNKTNSPRSSVRPPNMGPKIPSEVLDDICFRFISNLPKNEKESTVRVMFQIELAHWFYVDFYCDSAEEGGRKDCPNLGIREFTTWGYFASKNSWGFPKGKVNENEAPRDCAVREVREETGFDFDDVSRNRKKEFKIQKFINDTMVRLYVIPDVSMDYKFAPQTRKEIRQIQWFNVWDLPEDKNESTGKFTKNKFYTILPFVQDLHTYIRREQTKRKLATNAMADDLLHSLFGMSSSSLAAAITQASESAARQQPSSSGTSSLYSSATMPQQKQQQMGQQSISSGFSGSASTASPSTTHFRPLNAQIPPPGSSNVQQQQSPQAVLSMLWNSLPTTANVTQPTAPQAVQPRYVAAQKPQVATHVTPPIVHPIPVHSHHLPPAALTSPRSSQQPRRSARLNPSHTSAFEVIPKQSHHGSAQQLHTAGHLTSPRRSDDNKFGSTSSTGGGAGHLKSPDEAEHDSHRTPISVRSNSTDITGELMALHTERLPQYTIQPCEAWKTFKGLVEKFKNVEIIPCLFVINTTYPDLKFFSNVHTFSCPNDIIHIGIAGYIANNQEMTKLGLDKLTKVTELLLC</sequence>
<feature type="compositionally biased region" description="Polar residues" evidence="11">
    <location>
        <begin position="549"/>
        <end position="564"/>
    </location>
</feature>
<dbReference type="PANTHER" id="PTHR23114">
    <property type="entry name" value="M7GPPPN-MRNA HYDROLASE"/>
    <property type="match status" value="1"/>
</dbReference>
<dbReference type="CDD" id="cd03672">
    <property type="entry name" value="NUDIX_Dcp2p_Nudt20"/>
    <property type="match status" value="1"/>
</dbReference>
<evidence type="ECO:0000256" key="5">
    <source>
        <dbReference type="ARBA" id="ARBA00022723"/>
    </source>
</evidence>
<feature type="region of interest" description="Disordered" evidence="11">
    <location>
        <begin position="472"/>
        <end position="575"/>
    </location>
</feature>
<evidence type="ECO:0000256" key="2">
    <source>
        <dbReference type="ARBA" id="ARBA00004496"/>
    </source>
</evidence>
<feature type="compositionally biased region" description="Low complexity" evidence="11">
    <location>
        <begin position="478"/>
        <end position="497"/>
    </location>
</feature>
<evidence type="ECO:0000256" key="9">
    <source>
        <dbReference type="ARBA" id="ARBA00047661"/>
    </source>
</evidence>
<feature type="compositionally biased region" description="Polar residues" evidence="11">
    <location>
        <begin position="866"/>
        <end position="875"/>
    </location>
</feature>
<dbReference type="GO" id="GO:0003723">
    <property type="term" value="F:RNA binding"/>
    <property type="evidence" value="ECO:0007669"/>
    <property type="project" value="UniProtKB-KW"/>
</dbReference>
<evidence type="ECO:0000256" key="10">
    <source>
        <dbReference type="ARBA" id="ARBA00078183"/>
    </source>
</evidence>
<dbReference type="PANTHER" id="PTHR23114:SF17">
    <property type="entry name" value="M7GPPPN-MRNA HYDROLASE"/>
    <property type="match status" value="1"/>
</dbReference>
<evidence type="ECO:0000256" key="4">
    <source>
        <dbReference type="ARBA" id="ARBA00022490"/>
    </source>
</evidence>
<comment type="catalytic activity">
    <reaction evidence="9">
        <text>a 5'-end (N(7)-methyl 5'-triphosphoguanosine)-ribonucleoside in mRNA + H2O = N(7)-methyl-GDP + a 5'-end phospho-ribonucleoside in mRNA + 2 H(+)</text>
        <dbReference type="Rhea" id="RHEA:67484"/>
        <dbReference type="Rhea" id="RHEA-COMP:15692"/>
        <dbReference type="Rhea" id="RHEA-COMP:17167"/>
        <dbReference type="ChEBI" id="CHEBI:15377"/>
        <dbReference type="ChEBI" id="CHEBI:15378"/>
        <dbReference type="ChEBI" id="CHEBI:63714"/>
        <dbReference type="ChEBI" id="CHEBI:138282"/>
        <dbReference type="ChEBI" id="CHEBI:156461"/>
        <dbReference type="EC" id="3.6.1.62"/>
    </reaction>
    <physiologicalReaction direction="left-to-right" evidence="9">
        <dbReference type="Rhea" id="RHEA:67485"/>
    </physiologicalReaction>
</comment>
<dbReference type="SUPFAM" id="SSF140586">
    <property type="entry name" value="Dcp2 domain-like"/>
    <property type="match status" value="1"/>
</dbReference>
<feature type="region of interest" description="Disordered" evidence="11">
    <location>
        <begin position="803"/>
        <end position="875"/>
    </location>
</feature>
<dbReference type="SMART" id="SM01125">
    <property type="entry name" value="DCP2"/>
    <property type="match status" value="1"/>
</dbReference>
<evidence type="ECO:0000313" key="14">
    <source>
        <dbReference type="Proteomes" id="UP000218231"/>
    </source>
</evidence>
<keyword evidence="4" id="KW-0963">Cytoplasm</keyword>
<evidence type="ECO:0000256" key="11">
    <source>
        <dbReference type="SAM" id="MobiDB-lite"/>
    </source>
</evidence>
<organism evidence="13 14">
    <name type="scientific">Diploscapter pachys</name>
    <dbReference type="NCBI Taxonomy" id="2018661"/>
    <lineage>
        <taxon>Eukaryota</taxon>
        <taxon>Metazoa</taxon>
        <taxon>Ecdysozoa</taxon>
        <taxon>Nematoda</taxon>
        <taxon>Chromadorea</taxon>
        <taxon>Rhabditida</taxon>
        <taxon>Rhabditina</taxon>
        <taxon>Rhabditomorpha</taxon>
        <taxon>Rhabditoidea</taxon>
        <taxon>Rhabditidae</taxon>
        <taxon>Diploscapter</taxon>
    </lineage>
</organism>
<keyword evidence="5" id="KW-0479">Metal-binding</keyword>
<gene>
    <name evidence="13" type="ORF">WR25_22387</name>
</gene>
<feature type="compositionally biased region" description="Low complexity" evidence="11">
    <location>
        <begin position="803"/>
        <end position="851"/>
    </location>
</feature>
<dbReference type="Pfam" id="PF00293">
    <property type="entry name" value="NUDIX"/>
    <property type="match status" value="1"/>
</dbReference>
<comment type="similarity">
    <text evidence="3">Belongs to the Nudix hydrolase family. DCP2 subfamily.</text>
</comment>
<dbReference type="FunFam" id="3.90.79.10:FF:000003">
    <property type="entry name" value="M7GpppN-mRNA hydrolase isoform 2"/>
    <property type="match status" value="1"/>
</dbReference>
<dbReference type="InterPro" id="IPR044099">
    <property type="entry name" value="Dcp2_NUDIX"/>
</dbReference>
<dbReference type="InterPro" id="IPR015797">
    <property type="entry name" value="NUDIX_hydrolase-like_dom_sf"/>
</dbReference>
<dbReference type="EMBL" id="LIAE01007201">
    <property type="protein sequence ID" value="PAV81148.1"/>
    <property type="molecule type" value="Genomic_DNA"/>
</dbReference>
<dbReference type="PROSITE" id="PS51462">
    <property type="entry name" value="NUDIX"/>
    <property type="match status" value="1"/>
</dbReference>
<keyword evidence="7" id="KW-0694">RNA-binding</keyword>
<dbReference type="GO" id="GO:0000290">
    <property type="term" value="P:deadenylation-dependent decapping of nuclear-transcribed mRNA"/>
    <property type="evidence" value="ECO:0007669"/>
    <property type="project" value="InterPro"/>
</dbReference>
<keyword evidence="6" id="KW-0378">Hydrolase</keyword>
<dbReference type="SUPFAM" id="SSF55811">
    <property type="entry name" value="Nudix"/>
    <property type="match status" value="1"/>
</dbReference>
<name>A0A2A2L4U7_9BILA</name>
<dbReference type="InterPro" id="IPR007722">
    <property type="entry name" value="DCP2_BoxA"/>
</dbReference>
<dbReference type="Gene3D" id="3.90.79.10">
    <property type="entry name" value="Nucleoside Triphosphate Pyrophosphohydrolase"/>
    <property type="match status" value="1"/>
</dbReference>
<reference evidence="13 14" key="1">
    <citation type="journal article" date="2017" name="Curr. Biol.">
        <title>Genome architecture and evolution of a unichromosomal asexual nematode.</title>
        <authorList>
            <person name="Fradin H."/>
            <person name="Zegar C."/>
            <person name="Gutwein M."/>
            <person name="Lucas J."/>
            <person name="Kovtun M."/>
            <person name="Corcoran D."/>
            <person name="Baugh L.R."/>
            <person name="Kiontke K."/>
            <person name="Gunsalus K."/>
            <person name="Fitch D.H."/>
            <person name="Piano F."/>
        </authorList>
    </citation>
    <scope>NUCLEOTIDE SEQUENCE [LARGE SCALE GENOMIC DNA]</scope>
    <source>
        <strain evidence="13">PF1309</strain>
    </source>
</reference>
<evidence type="ECO:0000256" key="3">
    <source>
        <dbReference type="ARBA" id="ARBA00005279"/>
    </source>
</evidence>
<dbReference type="STRING" id="2018661.A0A2A2L4U7"/>
<dbReference type="AlphaFoldDB" id="A0A2A2L4U7"/>
<evidence type="ECO:0000256" key="7">
    <source>
        <dbReference type="ARBA" id="ARBA00022884"/>
    </source>
</evidence>
<keyword evidence="8" id="KW-0464">Manganese</keyword>
<accession>A0A2A2L4U7</accession>
<evidence type="ECO:0000256" key="1">
    <source>
        <dbReference type="ARBA" id="ARBA00001936"/>
    </source>
</evidence>
<evidence type="ECO:0000256" key="8">
    <source>
        <dbReference type="ARBA" id="ARBA00023211"/>
    </source>
</evidence>
<evidence type="ECO:0000256" key="6">
    <source>
        <dbReference type="ARBA" id="ARBA00022801"/>
    </source>
</evidence>
<keyword evidence="14" id="KW-1185">Reference proteome</keyword>
<dbReference type="InterPro" id="IPR000086">
    <property type="entry name" value="NUDIX_hydrolase_dom"/>
</dbReference>
<dbReference type="InterPro" id="IPR020084">
    <property type="entry name" value="NUDIX_hydrolase_CS"/>
</dbReference>
<dbReference type="GO" id="GO:0000184">
    <property type="term" value="P:nuclear-transcribed mRNA catabolic process, nonsense-mediated decay"/>
    <property type="evidence" value="ECO:0007669"/>
    <property type="project" value="InterPro"/>
</dbReference>
<protein>
    <recommendedName>
        <fullName evidence="10">mRNA-decapping enzyme 2</fullName>
    </recommendedName>
</protein>
<evidence type="ECO:0000313" key="13">
    <source>
        <dbReference type="EMBL" id="PAV81148.1"/>
    </source>
</evidence>
<dbReference type="Pfam" id="PF05026">
    <property type="entry name" value="DCP2"/>
    <property type="match status" value="1"/>
</dbReference>
<dbReference type="Gene3D" id="1.10.10.1050">
    <property type="entry name" value="Dcp2, box A domain"/>
    <property type="match status" value="1"/>
</dbReference>
<comment type="subcellular location">
    <subcellularLocation>
        <location evidence="2">Cytoplasm</location>
    </subcellularLocation>
</comment>
<feature type="compositionally biased region" description="Polar residues" evidence="11">
    <location>
        <begin position="504"/>
        <end position="542"/>
    </location>
</feature>